<protein>
    <submittedName>
        <fullName evidence="1">Uncharacterized protein</fullName>
    </submittedName>
</protein>
<name>A0A4R3LUC3_9HYPH</name>
<comment type="caution">
    <text evidence="1">The sequence shown here is derived from an EMBL/GenBank/DDBJ whole genome shotgun (WGS) entry which is preliminary data.</text>
</comment>
<gene>
    <name evidence="1" type="ORF">EDC64_11528</name>
</gene>
<dbReference type="RefSeq" id="WP_245504795.1">
    <property type="nucleotide sequence ID" value="NZ_SMAI01000015.1"/>
</dbReference>
<sequence length="679" mass="75456">MAFPVTDDRVDPKLEPGVLAAAAWLMGRENECDATLLRRAHVIGLLRKGRAGGLWKCDGPLLARLLRQRARSGKSLKDGAILIGIGEMIARAHAPEDEIEGILGRLFRHTSSETIRLRMLRQAVDLARPKKTAPRSLSPVYETEILSIMDWTQITLADRWIRHPRPLGTSPGYGIGFVARVLLRNDPRRLRWLAKEADKRRILPAIIGSVAEACFWSDRAAQQALRSGVPLFAGFGVAKLRDGGEDGKGWKASAIDAALVASGTPIEGRIHLSAFMLKEAVHAWHRQKDRPAENRRKRAILEIHPQQAMGGEHNAVHQIARLVEDAPELERLRAAVILARDDALQTAARQDIDPKTLWTVFEPSLVDTPEIRHRFAMAHTEVPLRQAALEEALTTFDRLVGVRHPERICNENFDAVRAEREFAFWAANSQVELSKLKKQRDAGHDAARRIGSVEAALRDFVLQPFAAARFHERFQNSIGRWSVVLQFALLVALCDRKAPLIRLRDEALKSASAFLPVAERFAYNPKWVEAVAGLVADALSTMEGTVVRGWIDDERQPVLLRTQLVWACPAILSNNLEFATSLIDEVATRKTTRAAAGRNASHLLDIVDRAAVAMKREDRPDLYSHLAIPHAKASAQTDAPLARSVSTETLLAALNADPNARMIVLEDPVWGRSRISEMV</sequence>
<accession>A0A4R3LUC3</accession>
<keyword evidence="2" id="KW-1185">Reference proteome</keyword>
<dbReference type="Proteomes" id="UP000294664">
    <property type="component" value="Unassembled WGS sequence"/>
</dbReference>
<evidence type="ECO:0000313" key="1">
    <source>
        <dbReference type="EMBL" id="TCT01997.1"/>
    </source>
</evidence>
<dbReference type="AlphaFoldDB" id="A0A4R3LUC3"/>
<dbReference type="EMBL" id="SMAI01000015">
    <property type="protein sequence ID" value="TCT01997.1"/>
    <property type="molecule type" value="Genomic_DNA"/>
</dbReference>
<evidence type="ECO:0000313" key="2">
    <source>
        <dbReference type="Proteomes" id="UP000294664"/>
    </source>
</evidence>
<proteinExistence type="predicted"/>
<organism evidence="1 2">
    <name type="scientific">Aquabacter spiritensis</name>
    <dbReference type="NCBI Taxonomy" id="933073"/>
    <lineage>
        <taxon>Bacteria</taxon>
        <taxon>Pseudomonadati</taxon>
        <taxon>Pseudomonadota</taxon>
        <taxon>Alphaproteobacteria</taxon>
        <taxon>Hyphomicrobiales</taxon>
        <taxon>Xanthobacteraceae</taxon>
        <taxon>Aquabacter</taxon>
    </lineage>
</organism>
<reference evidence="1 2" key="1">
    <citation type="submission" date="2019-03" db="EMBL/GenBank/DDBJ databases">
        <title>Genomic Encyclopedia of Type Strains, Phase IV (KMG-IV): sequencing the most valuable type-strain genomes for metagenomic binning, comparative biology and taxonomic classification.</title>
        <authorList>
            <person name="Goeker M."/>
        </authorList>
    </citation>
    <scope>NUCLEOTIDE SEQUENCE [LARGE SCALE GENOMIC DNA]</scope>
    <source>
        <strain evidence="1 2">DSM 9035</strain>
    </source>
</reference>